<evidence type="ECO:0000313" key="11">
    <source>
        <dbReference type="EMBL" id="VVC90113.1"/>
    </source>
</evidence>
<dbReference type="EC" id="2.3.2.27" evidence="2"/>
<proteinExistence type="predicted"/>
<keyword evidence="5 8" id="KW-0863">Zinc-finger</keyword>
<feature type="region of interest" description="Disordered" evidence="9">
    <location>
        <begin position="70"/>
        <end position="105"/>
    </location>
</feature>
<feature type="compositionally biased region" description="Polar residues" evidence="9">
    <location>
        <begin position="393"/>
        <end position="409"/>
    </location>
</feature>
<feature type="compositionally biased region" description="Polar residues" evidence="9">
    <location>
        <begin position="95"/>
        <end position="104"/>
    </location>
</feature>
<keyword evidence="12" id="KW-1185">Reference proteome</keyword>
<evidence type="ECO:0000256" key="1">
    <source>
        <dbReference type="ARBA" id="ARBA00000900"/>
    </source>
</evidence>
<keyword evidence="4" id="KW-0479">Metal-binding</keyword>
<keyword evidence="7" id="KW-0862">Zinc</keyword>
<evidence type="ECO:0000256" key="9">
    <source>
        <dbReference type="SAM" id="MobiDB-lite"/>
    </source>
</evidence>
<dbReference type="PROSITE" id="PS50089">
    <property type="entry name" value="ZF_RING_2"/>
    <property type="match status" value="1"/>
</dbReference>
<dbReference type="GO" id="GO:0061630">
    <property type="term" value="F:ubiquitin protein ligase activity"/>
    <property type="evidence" value="ECO:0007669"/>
    <property type="project" value="UniProtKB-EC"/>
</dbReference>
<dbReference type="Gene3D" id="3.30.40.10">
    <property type="entry name" value="Zinc/RING finger domain, C3HC4 (zinc finger)"/>
    <property type="match status" value="1"/>
</dbReference>
<feature type="region of interest" description="Disordered" evidence="9">
    <location>
        <begin position="223"/>
        <end position="280"/>
    </location>
</feature>
<feature type="region of interest" description="Disordered" evidence="9">
    <location>
        <begin position="312"/>
        <end position="331"/>
    </location>
</feature>
<dbReference type="PANTHER" id="PTHR22937">
    <property type="entry name" value="E3 UBIQUITIN-PROTEIN LIGASE RNF165"/>
    <property type="match status" value="1"/>
</dbReference>
<feature type="region of interest" description="Disordered" evidence="9">
    <location>
        <begin position="376"/>
        <end position="414"/>
    </location>
</feature>
<evidence type="ECO:0000259" key="10">
    <source>
        <dbReference type="PROSITE" id="PS50089"/>
    </source>
</evidence>
<dbReference type="Proteomes" id="UP000324832">
    <property type="component" value="Unassembled WGS sequence"/>
</dbReference>
<dbReference type="InterPro" id="IPR013083">
    <property type="entry name" value="Znf_RING/FYVE/PHD"/>
</dbReference>
<feature type="compositionally biased region" description="Basic residues" evidence="9">
    <location>
        <begin position="381"/>
        <end position="392"/>
    </location>
</feature>
<feature type="region of interest" description="Disordered" evidence="9">
    <location>
        <begin position="1"/>
        <end position="20"/>
    </location>
</feature>
<feature type="compositionally biased region" description="Basic and acidic residues" evidence="9">
    <location>
        <begin position="1"/>
        <end position="13"/>
    </location>
</feature>
<dbReference type="GO" id="GO:0005634">
    <property type="term" value="C:nucleus"/>
    <property type="evidence" value="ECO:0007669"/>
    <property type="project" value="TreeGrafter"/>
</dbReference>
<name>A0A5E4PYK4_9NEOP</name>
<feature type="domain" description="RING-type" evidence="10">
    <location>
        <begin position="686"/>
        <end position="711"/>
    </location>
</feature>
<dbReference type="EMBL" id="FZQP02000704">
    <property type="protein sequence ID" value="VVC90113.1"/>
    <property type="molecule type" value="Genomic_DNA"/>
</dbReference>
<comment type="catalytic activity">
    <reaction evidence="1">
        <text>S-ubiquitinyl-[E2 ubiquitin-conjugating enzyme]-L-cysteine + [acceptor protein]-L-lysine = [E2 ubiquitin-conjugating enzyme]-L-cysteine + N(6)-ubiquitinyl-[acceptor protein]-L-lysine.</text>
        <dbReference type="EC" id="2.3.2.27"/>
    </reaction>
</comment>
<keyword evidence="6" id="KW-0833">Ubl conjugation pathway</keyword>
<feature type="compositionally biased region" description="Polar residues" evidence="9">
    <location>
        <begin position="77"/>
        <end position="88"/>
    </location>
</feature>
<organism evidence="11 12">
    <name type="scientific">Leptidea sinapis</name>
    <dbReference type="NCBI Taxonomy" id="189913"/>
    <lineage>
        <taxon>Eukaryota</taxon>
        <taxon>Metazoa</taxon>
        <taxon>Ecdysozoa</taxon>
        <taxon>Arthropoda</taxon>
        <taxon>Hexapoda</taxon>
        <taxon>Insecta</taxon>
        <taxon>Pterygota</taxon>
        <taxon>Neoptera</taxon>
        <taxon>Endopterygota</taxon>
        <taxon>Lepidoptera</taxon>
        <taxon>Glossata</taxon>
        <taxon>Ditrysia</taxon>
        <taxon>Papilionoidea</taxon>
        <taxon>Pieridae</taxon>
        <taxon>Dismorphiinae</taxon>
        <taxon>Leptidea</taxon>
    </lineage>
</organism>
<dbReference type="SUPFAM" id="SSF57850">
    <property type="entry name" value="RING/U-box"/>
    <property type="match status" value="1"/>
</dbReference>
<dbReference type="InterPro" id="IPR001841">
    <property type="entry name" value="Znf_RING"/>
</dbReference>
<evidence type="ECO:0000256" key="6">
    <source>
        <dbReference type="ARBA" id="ARBA00022786"/>
    </source>
</evidence>
<evidence type="ECO:0000313" key="12">
    <source>
        <dbReference type="Proteomes" id="UP000324832"/>
    </source>
</evidence>
<feature type="region of interest" description="Disordered" evidence="9">
    <location>
        <begin position="447"/>
        <end position="473"/>
    </location>
</feature>
<reference evidence="11 12" key="1">
    <citation type="submission" date="2017-07" db="EMBL/GenBank/DDBJ databases">
        <authorList>
            <person name="Talla V."/>
            <person name="Backstrom N."/>
        </authorList>
    </citation>
    <scope>NUCLEOTIDE SEQUENCE [LARGE SCALE GENOMIC DNA]</scope>
</reference>
<keyword evidence="3" id="KW-0808">Transferase</keyword>
<evidence type="ECO:0000256" key="7">
    <source>
        <dbReference type="ARBA" id="ARBA00022833"/>
    </source>
</evidence>
<evidence type="ECO:0000256" key="2">
    <source>
        <dbReference type="ARBA" id="ARBA00012483"/>
    </source>
</evidence>
<evidence type="ECO:0000256" key="5">
    <source>
        <dbReference type="ARBA" id="ARBA00022771"/>
    </source>
</evidence>
<dbReference type="AlphaFoldDB" id="A0A5E4PYK4"/>
<dbReference type="GO" id="GO:0008270">
    <property type="term" value="F:zinc ion binding"/>
    <property type="evidence" value="ECO:0007669"/>
    <property type="project" value="UniProtKB-KW"/>
</dbReference>
<evidence type="ECO:0000256" key="3">
    <source>
        <dbReference type="ARBA" id="ARBA00022679"/>
    </source>
</evidence>
<evidence type="ECO:0000256" key="4">
    <source>
        <dbReference type="ARBA" id="ARBA00022723"/>
    </source>
</evidence>
<dbReference type="PANTHER" id="PTHR22937:SF65">
    <property type="entry name" value="E3 UBIQUITIN-PROTEIN LIGASE ARK2C"/>
    <property type="match status" value="1"/>
</dbReference>
<dbReference type="InterPro" id="IPR045191">
    <property type="entry name" value="MBR1/2-like"/>
</dbReference>
<feature type="compositionally biased region" description="Low complexity" evidence="9">
    <location>
        <begin position="457"/>
        <end position="470"/>
    </location>
</feature>
<sequence length="724" mass="80649">MSDKRNEGERKSAWDIPGPSSIAAILDTVNTSSASETVQRNDDMECETLFAESDDDVEVLPIISDSVEHSRTKGGYISSNRINSTSATHSHETDSSLTYPSANTPVPEEYQPLPDSSSSFDQVIRNNADCMLSEFVDTRYRPKPLPPYYYPYVRYPNVQPSEDYLPSVPYTSSTLPINYTVASSSPQPQEEQMNYDQIQPTMGHSCNSRSNRRMDSSHLNLERPSRKLNISPRRRLSKENETHSNLIEVSSEEEDNMSTPRKKQCESGIGSQGPNINNNPQLGSCSHLNVSRVGIKSEPVEHTNVRACSNEIESNSHSENISRRKPSNRQGLQHNCNTHVQIKQENSAVNNHGCVCSHRNTSQPSLNVNKANPSCFNSRNGSHHHHQNRRRNFQCSHSPHTLSGSSNTNIKEEPGIKVNVKAESSTQNKNTIIYKNTNTSSIKIENVERPVVKQEPNNNSSRVNDNSVTVKSESRDNRHCCSEGLGIRGVKEESPQPGTSSGQAQNARVAPAMWILQVQRLPLHLLHQTCNSIGSQTVLMMMSKCWLKKTVKVRCMVPCRGCCCAGPQPHAAHAHAHPTHPAHHPHAAHSHHIVPPHAHLSDRRCESMPTAPPYLVHARMWQRQQHSLSGGLGVTTAGGAALATLVQVGDVGDARRSRGATRAVIERNTYRHAYSRPGEHLDEKRLPCMHLFHMECVDQWLSTNKHCPICRVDIETHLSKDASF</sequence>
<gene>
    <name evidence="11" type="ORF">LSINAPIS_LOCUS3097</name>
</gene>
<dbReference type="Pfam" id="PF13639">
    <property type="entry name" value="zf-RING_2"/>
    <property type="match status" value="1"/>
</dbReference>
<accession>A0A5E4PYK4</accession>
<evidence type="ECO:0000256" key="8">
    <source>
        <dbReference type="PROSITE-ProRule" id="PRU00175"/>
    </source>
</evidence>
<protein>
    <recommendedName>
        <fullName evidence="2">RING-type E3 ubiquitin transferase</fullName>
        <ecNumber evidence="2">2.3.2.27</ecNumber>
    </recommendedName>
</protein>